<sequence>MLLCGTPAMLLRGATRVVLVHSASVGRRRTHVGWRTHVAARGYSVGVWPNILIGVWPSVLIGVWASTLIGIWPSILCCLVRHCGGTRLNIPVPDVFPPLKVP</sequence>
<dbReference type="EMBL" id="JXTB01000342">
    <property type="protein sequence ID" value="PON44832.1"/>
    <property type="molecule type" value="Genomic_DNA"/>
</dbReference>
<dbReference type="OrthoDB" id="10347928at2759"/>
<dbReference type="Proteomes" id="UP000237105">
    <property type="component" value="Unassembled WGS sequence"/>
</dbReference>
<protein>
    <recommendedName>
        <fullName evidence="4">Transmembrane protein</fullName>
    </recommendedName>
</protein>
<accession>A0A2P5B7R7</accession>
<reference evidence="3" key="1">
    <citation type="submission" date="2016-06" db="EMBL/GenBank/DDBJ databases">
        <title>Parallel loss of symbiosis genes in relatives of nitrogen-fixing non-legume Parasponia.</title>
        <authorList>
            <person name="Van Velzen R."/>
            <person name="Holmer R."/>
            <person name="Bu F."/>
            <person name="Rutten L."/>
            <person name="Van Zeijl A."/>
            <person name="Liu W."/>
            <person name="Santuari L."/>
            <person name="Cao Q."/>
            <person name="Sharma T."/>
            <person name="Shen D."/>
            <person name="Roswanjaya Y."/>
            <person name="Wardhani T."/>
            <person name="Kalhor M.S."/>
            <person name="Jansen J."/>
            <person name="Van den Hoogen J."/>
            <person name="Gungor B."/>
            <person name="Hartog M."/>
            <person name="Hontelez J."/>
            <person name="Verver J."/>
            <person name="Yang W.-C."/>
            <person name="Schijlen E."/>
            <person name="Repin R."/>
            <person name="Schilthuizen M."/>
            <person name="Schranz E."/>
            <person name="Heidstra R."/>
            <person name="Miyata K."/>
            <person name="Fedorova E."/>
            <person name="Kohlen W."/>
            <person name="Bisseling T."/>
            <person name="Smit S."/>
            <person name="Geurts R."/>
        </authorList>
    </citation>
    <scope>NUCLEOTIDE SEQUENCE [LARGE SCALE GENOMIC DNA]</scope>
    <source>
        <strain evidence="3">cv. WU1-14</strain>
    </source>
</reference>
<proteinExistence type="predicted"/>
<evidence type="ECO:0000313" key="3">
    <source>
        <dbReference type="Proteomes" id="UP000237105"/>
    </source>
</evidence>
<evidence type="ECO:0000313" key="2">
    <source>
        <dbReference type="EMBL" id="PON44832.1"/>
    </source>
</evidence>
<evidence type="ECO:0008006" key="4">
    <source>
        <dbReference type="Google" id="ProtNLM"/>
    </source>
</evidence>
<keyword evidence="3" id="KW-1185">Reference proteome</keyword>
<feature type="transmembrane region" description="Helical" evidence="1">
    <location>
        <begin position="46"/>
        <end position="72"/>
    </location>
</feature>
<name>A0A2P5B7R7_PARAD</name>
<comment type="caution">
    <text evidence="2">The sequence shown here is derived from an EMBL/GenBank/DDBJ whole genome shotgun (WGS) entry which is preliminary data.</text>
</comment>
<gene>
    <name evidence="2" type="ORF">PanWU01x14_263130</name>
</gene>
<keyword evidence="1" id="KW-1133">Transmembrane helix</keyword>
<dbReference type="AlphaFoldDB" id="A0A2P5B7R7"/>
<organism evidence="2 3">
    <name type="scientific">Parasponia andersonii</name>
    <name type="common">Sponia andersonii</name>
    <dbReference type="NCBI Taxonomy" id="3476"/>
    <lineage>
        <taxon>Eukaryota</taxon>
        <taxon>Viridiplantae</taxon>
        <taxon>Streptophyta</taxon>
        <taxon>Embryophyta</taxon>
        <taxon>Tracheophyta</taxon>
        <taxon>Spermatophyta</taxon>
        <taxon>Magnoliopsida</taxon>
        <taxon>eudicotyledons</taxon>
        <taxon>Gunneridae</taxon>
        <taxon>Pentapetalae</taxon>
        <taxon>rosids</taxon>
        <taxon>fabids</taxon>
        <taxon>Rosales</taxon>
        <taxon>Cannabaceae</taxon>
        <taxon>Parasponia</taxon>
    </lineage>
</organism>
<keyword evidence="1" id="KW-0812">Transmembrane</keyword>
<keyword evidence="1" id="KW-0472">Membrane</keyword>
<evidence type="ECO:0000256" key="1">
    <source>
        <dbReference type="SAM" id="Phobius"/>
    </source>
</evidence>